<dbReference type="EMBL" id="JAHYBZ010000004">
    <property type="protein sequence ID" value="MBW6398593.1"/>
    <property type="molecule type" value="Genomic_DNA"/>
</dbReference>
<gene>
    <name evidence="2" type="ORF">KPL78_12080</name>
</gene>
<feature type="coiled-coil region" evidence="1">
    <location>
        <begin position="82"/>
        <end position="109"/>
    </location>
</feature>
<proteinExistence type="predicted"/>
<name>A0ABS7A8G8_9PROT</name>
<dbReference type="SUPFAM" id="SSF111369">
    <property type="entry name" value="HlyD-like secretion proteins"/>
    <property type="match status" value="2"/>
</dbReference>
<dbReference type="PANTHER" id="PTHR30438">
    <property type="entry name" value="36 KDA ANTIGEN-RELATED"/>
    <property type="match status" value="1"/>
</dbReference>
<dbReference type="Gene3D" id="2.40.50.100">
    <property type="match status" value="1"/>
</dbReference>
<reference evidence="2 3" key="1">
    <citation type="submission" date="2021-07" db="EMBL/GenBank/DDBJ databases">
        <authorList>
            <person name="So Y."/>
        </authorList>
    </citation>
    <scope>NUCLEOTIDE SEQUENCE [LARGE SCALE GENOMIC DNA]</scope>
    <source>
        <strain evidence="2 3">HJA6</strain>
    </source>
</reference>
<keyword evidence="1" id="KW-0175">Coiled coil</keyword>
<evidence type="ECO:0000313" key="3">
    <source>
        <dbReference type="Proteomes" id="UP001196565"/>
    </source>
</evidence>
<dbReference type="RefSeq" id="WP_219763214.1">
    <property type="nucleotide sequence ID" value="NZ_JAHYBZ010000004.1"/>
</dbReference>
<evidence type="ECO:0000313" key="2">
    <source>
        <dbReference type="EMBL" id="MBW6398593.1"/>
    </source>
</evidence>
<sequence length="357" mass="38217">MTRPSTRTILLLLLLLIAGGGAWAAWQAFRPAGLPLGFARGNGRIEGVELDVSTKIAGRIADILVNEGDLVAAGQVVAHMDTATLEAQLREAQAQLRRAEIAIETANALVTQRQAEHTAAEAVVAQRDAQLIAAQRRLARTEELASRGNAPIQTLDDDRASYEGTRAAQSAARAQVAAADAAIGSARSQVVSAQAAAEAARATIQRIQVDIDDSALKAPRAGRVQFRIAQPGEVVAAGGRVLNLVDLTDVYMTFFLPTVDAGRVALGSDARIILDAAPQYVIPATISLVSDVAQFTPRTVETEQERLKLVFRIRARIDPALLREHVSQVKTGLPGMAYVRLDRDAEWPANLQVRLPQ</sequence>
<dbReference type="PANTHER" id="PTHR30438:SF2">
    <property type="entry name" value="MEMBRANE PROTEIN"/>
    <property type="match status" value="1"/>
</dbReference>
<organism evidence="2 3">
    <name type="scientific">Roseomonas alba</name>
    <dbReference type="NCBI Taxonomy" id="2846776"/>
    <lineage>
        <taxon>Bacteria</taxon>
        <taxon>Pseudomonadati</taxon>
        <taxon>Pseudomonadota</taxon>
        <taxon>Alphaproteobacteria</taxon>
        <taxon>Acetobacterales</taxon>
        <taxon>Roseomonadaceae</taxon>
        <taxon>Roseomonas</taxon>
    </lineage>
</organism>
<protein>
    <submittedName>
        <fullName evidence="2">HlyD family efflux transporter periplasmic adaptor subunit</fullName>
    </submittedName>
</protein>
<evidence type="ECO:0000256" key="1">
    <source>
        <dbReference type="SAM" id="Coils"/>
    </source>
</evidence>
<dbReference type="Proteomes" id="UP001196565">
    <property type="component" value="Unassembled WGS sequence"/>
</dbReference>
<keyword evidence="3" id="KW-1185">Reference proteome</keyword>
<accession>A0ABS7A8G8</accession>
<dbReference type="Gene3D" id="2.40.30.170">
    <property type="match status" value="1"/>
</dbReference>
<comment type="caution">
    <text evidence="2">The sequence shown here is derived from an EMBL/GenBank/DDBJ whole genome shotgun (WGS) entry which is preliminary data.</text>
</comment>
<dbReference type="Gene3D" id="1.10.287.470">
    <property type="entry name" value="Helix hairpin bin"/>
    <property type="match status" value="1"/>
</dbReference>